<dbReference type="EMBL" id="BOOW01000032">
    <property type="protein sequence ID" value="GII95094.1"/>
    <property type="molecule type" value="Genomic_DNA"/>
</dbReference>
<dbReference type="SUPFAM" id="SSF46785">
    <property type="entry name" value="Winged helix' DNA-binding domain"/>
    <property type="match status" value="1"/>
</dbReference>
<gene>
    <name evidence="2" type="ORF">Ssi02_53250</name>
</gene>
<organism evidence="2 3">
    <name type="scientific">Sinosporangium siamense</name>
    <dbReference type="NCBI Taxonomy" id="1367973"/>
    <lineage>
        <taxon>Bacteria</taxon>
        <taxon>Bacillati</taxon>
        <taxon>Actinomycetota</taxon>
        <taxon>Actinomycetes</taxon>
        <taxon>Streptosporangiales</taxon>
        <taxon>Streptosporangiaceae</taxon>
        <taxon>Sinosporangium</taxon>
    </lineage>
</organism>
<dbReference type="InterPro" id="IPR036390">
    <property type="entry name" value="WH_DNA-bd_sf"/>
</dbReference>
<keyword evidence="3" id="KW-1185">Reference proteome</keyword>
<protein>
    <recommendedName>
        <fullName evidence="1">Transcription regulator PadR N-terminal domain-containing protein</fullName>
    </recommendedName>
</protein>
<evidence type="ECO:0000313" key="3">
    <source>
        <dbReference type="Proteomes" id="UP000606172"/>
    </source>
</evidence>
<dbReference type="RefSeq" id="WP_204030163.1">
    <property type="nucleotide sequence ID" value="NZ_JBHLZQ010000041.1"/>
</dbReference>
<feature type="domain" description="Transcription regulator PadR N-terminal" evidence="1">
    <location>
        <begin position="30"/>
        <end position="72"/>
    </location>
</feature>
<dbReference type="Gene3D" id="1.10.10.10">
    <property type="entry name" value="Winged helix-like DNA-binding domain superfamily/Winged helix DNA-binding domain"/>
    <property type="match status" value="1"/>
</dbReference>
<comment type="caution">
    <text evidence="2">The sequence shown here is derived from an EMBL/GenBank/DDBJ whole genome shotgun (WGS) entry which is preliminary data.</text>
</comment>
<dbReference type="Pfam" id="PF03551">
    <property type="entry name" value="PadR"/>
    <property type="match status" value="1"/>
</dbReference>
<evidence type="ECO:0000313" key="2">
    <source>
        <dbReference type="EMBL" id="GII95094.1"/>
    </source>
</evidence>
<dbReference type="Proteomes" id="UP000606172">
    <property type="component" value="Unassembled WGS sequence"/>
</dbReference>
<evidence type="ECO:0000259" key="1">
    <source>
        <dbReference type="Pfam" id="PF03551"/>
    </source>
</evidence>
<accession>A0A919RN85</accession>
<sequence>MAIRAPGPPAGIMAMRAHKPSRGDIRRAPLAVLSEEEQWNGHQVVQRIADRSQGSWRPSPGAVYPALQHLENGAGEGVPRGPNP</sequence>
<dbReference type="InterPro" id="IPR005149">
    <property type="entry name" value="Tscrpt_reg_PadR_N"/>
</dbReference>
<reference evidence="2" key="1">
    <citation type="submission" date="2021-01" db="EMBL/GenBank/DDBJ databases">
        <title>Whole genome shotgun sequence of Sinosporangium siamense NBRC 109515.</title>
        <authorList>
            <person name="Komaki H."/>
            <person name="Tamura T."/>
        </authorList>
    </citation>
    <scope>NUCLEOTIDE SEQUENCE</scope>
    <source>
        <strain evidence="2">NBRC 109515</strain>
    </source>
</reference>
<dbReference type="AlphaFoldDB" id="A0A919RN85"/>
<dbReference type="InterPro" id="IPR036388">
    <property type="entry name" value="WH-like_DNA-bd_sf"/>
</dbReference>
<name>A0A919RN85_9ACTN</name>
<proteinExistence type="predicted"/>